<dbReference type="GO" id="GO:0004190">
    <property type="term" value="F:aspartic-type endopeptidase activity"/>
    <property type="evidence" value="ECO:0007669"/>
    <property type="project" value="InterPro"/>
</dbReference>
<evidence type="ECO:0000256" key="4">
    <source>
        <dbReference type="ARBA" id="ARBA00022679"/>
    </source>
</evidence>
<dbReference type="InterPro" id="IPR043502">
    <property type="entry name" value="DNA/RNA_pol_sf"/>
</dbReference>
<keyword evidence="5" id="KW-0548">Nucleotidyltransferase</keyword>
<dbReference type="GO" id="GO:0004523">
    <property type="term" value="F:RNA-DNA hybrid ribonuclease activity"/>
    <property type="evidence" value="ECO:0007669"/>
    <property type="project" value="UniProtKB-EC"/>
</dbReference>
<dbReference type="PROSITE" id="PS50879">
    <property type="entry name" value="RNASE_H_1"/>
    <property type="match status" value="1"/>
</dbReference>
<dbReference type="Pfam" id="PF00665">
    <property type="entry name" value="rve"/>
    <property type="match status" value="1"/>
</dbReference>
<evidence type="ECO:0000256" key="10">
    <source>
        <dbReference type="ARBA" id="ARBA00022884"/>
    </source>
</evidence>
<keyword evidence="11" id="KW-0229">DNA integration</keyword>
<dbReference type="InterPro" id="IPR001969">
    <property type="entry name" value="Aspartic_peptidase_AS"/>
</dbReference>
<evidence type="ECO:0000259" key="18">
    <source>
        <dbReference type="PROSITE" id="PS50994"/>
    </source>
</evidence>
<sequence>MELPVVSLNSSNEPIIPVEIQGHEYSFMVDTGATYSCIGTEGAGLPLSTASVKTVGFSGKTQVIPLTQPVPMMVSGKSIVAPLLYSADTPINLMGRDILCPLKAKIMCTPDGLYVDFPQEEIHRMMPTQTEKEVERQMQPLVYWLQLTPEESMLKQEWTKWKIWVQTQMGEVEEVRLPLHCTLLFDGNHRFKDYEACWDELLNKKPFLITSEDIYIGPQGAAAAVTLPDELKDWFQVQNSVPHITLLIAQGHESHELGPMIKQALQVPEWEPTENKLIHLSKDRQFVRISMKNSDESVATKVMLNERPVSLMPLSAEHEHLLKQVPAQLWSINKTDVGKVKSAQPVKVKLKPEIKLPYIKQYPLKPHAIEGIKPIIEGLEKAGVLIKATSPCNTPICPIQKPNSKDYRLVHDLRAINAIVESETHVVPDPHTLLSNIPPDTRWYTVIDLCSAFFSIPLHSDSQYLFAFTYQNQQYVYTRLPQGFTQSPSIFNRVLAQDLQHLSVPSVVLQYTDDLLICSPTKEQCERDSIAVLSVLAEGGHKVSKDKIQFCQQSVEYLGRQLRGEKKLIAPSQIEAVVKAPKPQTVGQMLSFLGMAGYSRPWICDYAFKTAPLRALIRAAGQNNCKSELQWTEEASAAFEALKGDMQSAPALGNPDYSKPFHLYVANRGSYANAVLMQDTPIGKQPLAYYSTKLDNIEAGLPPCYQGLAAAAFAFQKAASLTMGHPVILYTSHQLHALLSSPRFVITQARRTGYEVILSAPELTIQRCNTVNPASRMMLPDEGIPHDCLQQTDKFMRAREDLFNEPITADLTLFVDGSCFRDEKGCHAGYGIVQLNPANSGFTTLQTQKVDQPCSAQLAELKALTAACKLAAGKRLNVYTDSAYAYGVCHVSANIWKQRGFQRADGTPVIHGEAVAQLIEALQLPSAVAVIKCPAHQKTDTLIAKGNNLADEAAKQAATGDKMAPLLLQESQEAPLVTLQSLIEAQSKVDPQEKRLWERRGAIRSTSPPHEGLWRSVQGQFVMPSSILPIAVRKAHGVDHCHRREVIKRLQEVWWSPLLIAEVNRILNECEICAKNNVRKSFSAPLAHIPPPDGPFRHLVIDFIDMGMENRREGMRYVLVVVCRFSRWVEATPTRAPDHKSVAKFLGREVFPRFGLPDTISSDNGPHFVSQVIQVMLKMLGIKQKFGCVYHPQSQGSVERQNGIIKAKITKIIADVVKGSGEKLSWLQALPLALMCMRSQTNRTMCLSPHELLTGRPMPLPYYRGPYEGPSLEQLENEMGSYLRQLTRIHKVIFQQVKGATADRDAEIPDHLLTIRPGDQVYLKVIKRRWDQPRREGPYTVILATPTAVKVAGKGAWFHLSSCTKAPQPEPGASQESRETEEGAGQAAPRVTSQPHEGDGATSPQGIRRSQRLAARHSCSDSTHRGTPPDHQEHLCSEEGGALPAES</sequence>
<evidence type="ECO:0000256" key="1">
    <source>
        <dbReference type="ARBA" id="ARBA00010879"/>
    </source>
</evidence>
<dbReference type="GO" id="GO:0006508">
    <property type="term" value="P:proteolysis"/>
    <property type="evidence" value="ECO:0007669"/>
    <property type="project" value="InterPro"/>
</dbReference>
<dbReference type="PROSITE" id="PS50878">
    <property type="entry name" value="RT_POL"/>
    <property type="match status" value="1"/>
</dbReference>
<dbReference type="Gene3D" id="3.30.420.10">
    <property type="entry name" value="Ribonuclease H-like superfamily/Ribonuclease H"/>
    <property type="match status" value="2"/>
</dbReference>
<dbReference type="InterPro" id="IPR021109">
    <property type="entry name" value="Peptidase_aspartic_dom_sf"/>
</dbReference>
<evidence type="ECO:0000259" key="16">
    <source>
        <dbReference type="PROSITE" id="PS50878"/>
    </source>
</evidence>
<accession>A0A669C402</accession>
<keyword evidence="6" id="KW-0540">Nuclease</keyword>
<dbReference type="SUPFAM" id="SSF56672">
    <property type="entry name" value="DNA/RNA polymerases"/>
    <property type="match status" value="1"/>
</dbReference>
<feature type="region of interest" description="Disordered" evidence="14">
    <location>
        <begin position="1362"/>
        <end position="1447"/>
    </location>
</feature>
<evidence type="ECO:0000313" key="19">
    <source>
        <dbReference type="Ensembl" id="ENSONIP00000041341.1"/>
    </source>
</evidence>
<dbReference type="GO" id="GO:0015074">
    <property type="term" value="P:DNA integration"/>
    <property type="evidence" value="ECO:0007669"/>
    <property type="project" value="UniProtKB-KW"/>
</dbReference>
<dbReference type="Proteomes" id="UP000005207">
    <property type="component" value="Linkage group LG20"/>
</dbReference>
<evidence type="ECO:0000256" key="9">
    <source>
        <dbReference type="ARBA" id="ARBA00022842"/>
    </source>
</evidence>
<dbReference type="InterPro" id="IPR018061">
    <property type="entry name" value="Retropepsins"/>
</dbReference>
<evidence type="ECO:0000259" key="15">
    <source>
        <dbReference type="PROSITE" id="PS50175"/>
    </source>
</evidence>
<name>A0A669C402_ORENI</name>
<dbReference type="Gene3D" id="3.10.10.10">
    <property type="entry name" value="HIV Type 1 Reverse Transcriptase, subunit A, domain 1"/>
    <property type="match status" value="1"/>
</dbReference>
<keyword evidence="7" id="KW-0255">Endonuclease</keyword>
<dbReference type="GO" id="GO:0003964">
    <property type="term" value="F:RNA-directed DNA polymerase activity"/>
    <property type="evidence" value="ECO:0007669"/>
    <property type="project" value="UniProtKB-KW"/>
</dbReference>
<keyword evidence="9" id="KW-0460">Magnesium</keyword>
<dbReference type="PROSITE" id="PS00141">
    <property type="entry name" value="ASP_PROTEASE"/>
    <property type="match status" value="1"/>
</dbReference>
<dbReference type="CDD" id="cd09273">
    <property type="entry name" value="RNase_HI_RT_Bel"/>
    <property type="match status" value="1"/>
</dbReference>
<dbReference type="PANTHER" id="PTHR33064:SF37">
    <property type="entry name" value="RIBONUCLEASE H"/>
    <property type="match status" value="1"/>
</dbReference>
<dbReference type="InterPro" id="IPR051320">
    <property type="entry name" value="Viral_Replic_Matur_Polypro"/>
</dbReference>
<dbReference type="Gene3D" id="3.10.20.370">
    <property type="match status" value="1"/>
</dbReference>
<feature type="compositionally biased region" description="Basic and acidic residues" evidence="14">
    <location>
        <begin position="1418"/>
        <end position="1437"/>
    </location>
</feature>
<dbReference type="EC" id="3.1.26.4" evidence="2"/>
<dbReference type="Ensembl" id="ENSONIT00000046592.1">
    <property type="protein sequence ID" value="ENSONIP00000041341.1"/>
    <property type="gene ID" value="ENSONIG00000041123.1"/>
</dbReference>
<evidence type="ECO:0000256" key="11">
    <source>
        <dbReference type="ARBA" id="ARBA00022908"/>
    </source>
</evidence>
<keyword evidence="10" id="KW-0694">RNA-binding</keyword>
<dbReference type="InterPro" id="IPR036397">
    <property type="entry name" value="RNaseH_sf"/>
</dbReference>
<protein>
    <recommendedName>
        <fullName evidence="3">Gag-Pol polyprotein</fullName>
        <ecNumber evidence="2">3.1.26.4</ecNumber>
    </recommendedName>
</protein>
<dbReference type="OMA" id="QGHESHE"/>
<evidence type="ECO:0000256" key="3">
    <source>
        <dbReference type="ARBA" id="ARBA00018735"/>
    </source>
</evidence>
<evidence type="ECO:0000259" key="17">
    <source>
        <dbReference type="PROSITE" id="PS50879"/>
    </source>
</evidence>
<dbReference type="InterPro" id="IPR002156">
    <property type="entry name" value="RNaseH_domain"/>
</dbReference>
<feature type="domain" description="Reverse transcriptase" evidence="16">
    <location>
        <begin position="380"/>
        <end position="562"/>
    </location>
</feature>
<reference evidence="20" key="1">
    <citation type="submission" date="2012-01" db="EMBL/GenBank/DDBJ databases">
        <title>The Genome Sequence of Oreochromis niloticus (Nile Tilapia).</title>
        <authorList>
            <consortium name="Broad Institute Genome Assembly Team"/>
            <consortium name="Broad Institute Sequencing Platform"/>
            <person name="Di Palma F."/>
            <person name="Johnson J."/>
            <person name="Lander E.S."/>
            <person name="Lindblad-Toh K."/>
        </authorList>
    </citation>
    <scope>NUCLEOTIDE SEQUENCE [LARGE SCALE GENOMIC DNA]</scope>
</reference>
<evidence type="ECO:0000256" key="14">
    <source>
        <dbReference type="SAM" id="MobiDB-lite"/>
    </source>
</evidence>
<dbReference type="GO" id="GO:0006310">
    <property type="term" value="P:DNA recombination"/>
    <property type="evidence" value="ECO:0007669"/>
    <property type="project" value="UniProtKB-KW"/>
</dbReference>
<dbReference type="Gene3D" id="3.30.70.270">
    <property type="match status" value="2"/>
</dbReference>
<dbReference type="InterPro" id="IPR001995">
    <property type="entry name" value="Peptidase_A2_cat"/>
</dbReference>
<dbReference type="InterPro" id="IPR012337">
    <property type="entry name" value="RNaseH-like_sf"/>
</dbReference>
<reference evidence="19" key="3">
    <citation type="submission" date="2025-09" db="UniProtKB">
        <authorList>
            <consortium name="Ensembl"/>
        </authorList>
    </citation>
    <scope>IDENTIFICATION</scope>
</reference>
<keyword evidence="12" id="KW-0695">RNA-directed DNA polymerase</keyword>
<reference evidence="19" key="2">
    <citation type="submission" date="2025-08" db="UniProtKB">
        <authorList>
            <consortium name="Ensembl"/>
        </authorList>
    </citation>
    <scope>IDENTIFICATION</scope>
</reference>
<evidence type="ECO:0000256" key="12">
    <source>
        <dbReference type="ARBA" id="ARBA00022918"/>
    </source>
</evidence>
<evidence type="ECO:0000256" key="6">
    <source>
        <dbReference type="ARBA" id="ARBA00022722"/>
    </source>
</evidence>
<dbReference type="SUPFAM" id="SSF50630">
    <property type="entry name" value="Acid proteases"/>
    <property type="match status" value="1"/>
</dbReference>
<feature type="domain" description="Peptidase A2" evidence="15">
    <location>
        <begin position="25"/>
        <end position="98"/>
    </location>
</feature>
<feature type="domain" description="Integrase catalytic" evidence="18">
    <location>
        <begin position="1091"/>
        <end position="1257"/>
    </location>
</feature>
<comment type="similarity">
    <text evidence="1">Belongs to the beta type-B retroviral polymerase family. HERV class-II K(HML-2) pol subfamily.</text>
</comment>
<evidence type="ECO:0000256" key="2">
    <source>
        <dbReference type="ARBA" id="ARBA00012180"/>
    </source>
</evidence>
<dbReference type="PROSITE" id="PS50994">
    <property type="entry name" value="INTEGRASE"/>
    <property type="match status" value="1"/>
</dbReference>
<dbReference type="InterPro" id="IPR040643">
    <property type="entry name" value="MLVIN_C"/>
</dbReference>
<dbReference type="Pfam" id="PF18697">
    <property type="entry name" value="MLVIN_C"/>
    <property type="match status" value="1"/>
</dbReference>
<dbReference type="PANTHER" id="PTHR33064">
    <property type="entry name" value="POL PROTEIN"/>
    <property type="match status" value="1"/>
</dbReference>
<dbReference type="InterPro" id="IPR001584">
    <property type="entry name" value="Integrase_cat-core"/>
</dbReference>
<dbReference type="Gene3D" id="2.30.30.850">
    <property type="match status" value="1"/>
</dbReference>
<keyword evidence="20" id="KW-1185">Reference proteome</keyword>
<dbReference type="InterPro" id="IPR000477">
    <property type="entry name" value="RT_dom"/>
</dbReference>
<evidence type="ECO:0000256" key="5">
    <source>
        <dbReference type="ARBA" id="ARBA00022695"/>
    </source>
</evidence>
<dbReference type="Gene3D" id="2.40.70.10">
    <property type="entry name" value="Acid Proteases"/>
    <property type="match status" value="1"/>
</dbReference>
<proteinExistence type="inferred from homology"/>
<dbReference type="Pfam" id="PF00077">
    <property type="entry name" value="RVP"/>
    <property type="match status" value="1"/>
</dbReference>
<evidence type="ECO:0000256" key="7">
    <source>
        <dbReference type="ARBA" id="ARBA00022759"/>
    </source>
</evidence>
<dbReference type="GeneTree" id="ENSGT00940000160750"/>
<keyword evidence="8" id="KW-0378">Hydrolase</keyword>
<dbReference type="InParanoid" id="A0A669C402"/>
<dbReference type="Pfam" id="PF17919">
    <property type="entry name" value="RT_RNaseH_2"/>
    <property type="match status" value="1"/>
</dbReference>
<evidence type="ECO:0000313" key="20">
    <source>
        <dbReference type="Proteomes" id="UP000005207"/>
    </source>
</evidence>
<feature type="domain" description="RNase H type-1" evidence="17">
    <location>
        <begin position="807"/>
        <end position="959"/>
    </location>
</feature>
<evidence type="ECO:0000256" key="8">
    <source>
        <dbReference type="ARBA" id="ARBA00022801"/>
    </source>
</evidence>
<keyword evidence="13" id="KW-0233">DNA recombination</keyword>
<dbReference type="Pfam" id="PF00075">
    <property type="entry name" value="RNase_H"/>
    <property type="match status" value="1"/>
</dbReference>
<dbReference type="Pfam" id="PF00078">
    <property type="entry name" value="RVT_1"/>
    <property type="match status" value="1"/>
</dbReference>
<dbReference type="InterPro" id="IPR041577">
    <property type="entry name" value="RT_RNaseH_2"/>
</dbReference>
<dbReference type="PROSITE" id="PS50175">
    <property type="entry name" value="ASP_PROT_RETROV"/>
    <property type="match status" value="1"/>
</dbReference>
<keyword evidence="4" id="KW-0808">Transferase</keyword>
<dbReference type="GO" id="GO:0003723">
    <property type="term" value="F:RNA binding"/>
    <property type="evidence" value="ECO:0007669"/>
    <property type="project" value="UniProtKB-KW"/>
</dbReference>
<organism evidence="19 20">
    <name type="scientific">Oreochromis niloticus</name>
    <name type="common">Nile tilapia</name>
    <name type="synonym">Tilapia nilotica</name>
    <dbReference type="NCBI Taxonomy" id="8128"/>
    <lineage>
        <taxon>Eukaryota</taxon>
        <taxon>Metazoa</taxon>
        <taxon>Chordata</taxon>
        <taxon>Craniata</taxon>
        <taxon>Vertebrata</taxon>
        <taxon>Euteleostomi</taxon>
        <taxon>Actinopterygii</taxon>
        <taxon>Neopterygii</taxon>
        <taxon>Teleostei</taxon>
        <taxon>Neoteleostei</taxon>
        <taxon>Acanthomorphata</taxon>
        <taxon>Ovalentaria</taxon>
        <taxon>Cichlomorphae</taxon>
        <taxon>Cichliformes</taxon>
        <taxon>Cichlidae</taxon>
        <taxon>African cichlids</taxon>
        <taxon>Pseudocrenilabrinae</taxon>
        <taxon>Oreochromini</taxon>
        <taxon>Oreochromis</taxon>
    </lineage>
</organism>
<evidence type="ECO:0000256" key="13">
    <source>
        <dbReference type="ARBA" id="ARBA00023172"/>
    </source>
</evidence>
<dbReference type="SUPFAM" id="SSF53098">
    <property type="entry name" value="Ribonuclease H-like"/>
    <property type="match status" value="2"/>
</dbReference>
<dbReference type="InterPro" id="IPR043128">
    <property type="entry name" value="Rev_trsase/Diguanyl_cyclase"/>
</dbReference>